<protein>
    <recommendedName>
        <fullName evidence="3">Outer membrane protein beta-barrel domain-containing protein</fullName>
    </recommendedName>
</protein>
<sequence length="199" mass="22320">METGSSVATFEFKNSMGTSLDNLLPKTNTYIAIGYKHSFMTNAIRSYKKSSFFDKGVNIVFGVSYTPYGASGSDTNNSFEWDVNYLGANLGVEYGVFSVNDFTFYIKAATSFEYLLNGTQRINNQVFNVFREEEFKSLAVFIRTGVGINYPISNKSNLFAQYTYGKSFALKDRGSSSDEQLHIKNHMIGIGITINILKY</sequence>
<dbReference type="InterPro" id="IPR011250">
    <property type="entry name" value="OMP/PagP_B-barrel"/>
</dbReference>
<accession>A0ABW5N9B4</accession>
<dbReference type="RefSeq" id="WP_176026974.1">
    <property type="nucleotide sequence ID" value="NZ_JBHSJV010000001.1"/>
</dbReference>
<evidence type="ECO:0000313" key="2">
    <source>
        <dbReference type="Proteomes" id="UP001597459"/>
    </source>
</evidence>
<name>A0ABW5N9B4_9FLAO</name>
<keyword evidence="2" id="KW-1185">Reference proteome</keyword>
<evidence type="ECO:0000313" key="1">
    <source>
        <dbReference type="EMBL" id="MFD2592207.1"/>
    </source>
</evidence>
<gene>
    <name evidence="1" type="ORF">ACFSTE_15320</name>
</gene>
<organism evidence="1 2">
    <name type="scientific">Aquimarina hainanensis</name>
    <dbReference type="NCBI Taxonomy" id="1578017"/>
    <lineage>
        <taxon>Bacteria</taxon>
        <taxon>Pseudomonadati</taxon>
        <taxon>Bacteroidota</taxon>
        <taxon>Flavobacteriia</taxon>
        <taxon>Flavobacteriales</taxon>
        <taxon>Flavobacteriaceae</taxon>
        <taxon>Aquimarina</taxon>
    </lineage>
</organism>
<evidence type="ECO:0008006" key="3">
    <source>
        <dbReference type="Google" id="ProtNLM"/>
    </source>
</evidence>
<dbReference type="SUPFAM" id="SSF56925">
    <property type="entry name" value="OMPA-like"/>
    <property type="match status" value="1"/>
</dbReference>
<comment type="caution">
    <text evidence="1">The sequence shown here is derived from an EMBL/GenBank/DDBJ whole genome shotgun (WGS) entry which is preliminary data.</text>
</comment>
<dbReference type="EMBL" id="JBHULX010000030">
    <property type="protein sequence ID" value="MFD2592207.1"/>
    <property type="molecule type" value="Genomic_DNA"/>
</dbReference>
<reference evidence="2" key="1">
    <citation type="journal article" date="2019" name="Int. J. Syst. Evol. Microbiol.">
        <title>The Global Catalogue of Microorganisms (GCM) 10K type strain sequencing project: providing services to taxonomists for standard genome sequencing and annotation.</title>
        <authorList>
            <consortium name="The Broad Institute Genomics Platform"/>
            <consortium name="The Broad Institute Genome Sequencing Center for Infectious Disease"/>
            <person name="Wu L."/>
            <person name="Ma J."/>
        </authorList>
    </citation>
    <scope>NUCLEOTIDE SEQUENCE [LARGE SCALE GENOMIC DNA]</scope>
    <source>
        <strain evidence="2">KCTC 42423</strain>
    </source>
</reference>
<proteinExistence type="predicted"/>
<dbReference type="Proteomes" id="UP001597459">
    <property type="component" value="Unassembled WGS sequence"/>
</dbReference>